<evidence type="ECO:0000313" key="6">
    <source>
        <dbReference type="Proteomes" id="UP001432014"/>
    </source>
</evidence>
<feature type="domain" description="Carrier" evidence="4">
    <location>
        <begin position="958"/>
        <end position="1032"/>
    </location>
</feature>
<dbReference type="PROSITE" id="PS00012">
    <property type="entry name" value="PHOSPHOPANTETHEINE"/>
    <property type="match status" value="1"/>
</dbReference>
<dbReference type="NCBIfam" id="TIGR01733">
    <property type="entry name" value="AA-adenyl-dom"/>
    <property type="match status" value="1"/>
</dbReference>
<dbReference type="InterPro" id="IPR000873">
    <property type="entry name" value="AMP-dep_synth/lig_dom"/>
</dbReference>
<dbReference type="CDD" id="cd19531">
    <property type="entry name" value="LCL_NRPS-like"/>
    <property type="match status" value="1"/>
</dbReference>
<keyword evidence="3" id="KW-0597">Phosphoprotein</keyword>
<evidence type="ECO:0000259" key="4">
    <source>
        <dbReference type="PROSITE" id="PS50075"/>
    </source>
</evidence>
<comment type="cofactor">
    <cofactor evidence="1">
        <name>pantetheine 4'-phosphate</name>
        <dbReference type="ChEBI" id="CHEBI:47942"/>
    </cofactor>
</comment>
<name>A0ABZ1W0Z2_9ACTN</name>
<keyword evidence="6" id="KW-1185">Reference proteome</keyword>
<dbReference type="InterPro" id="IPR001242">
    <property type="entry name" value="Condensation_dom"/>
</dbReference>
<dbReference type="Gene3D" id="3.30.300.30">
    <property type="match status" value="1"/>
</dbReference>
<dbReference type="PANTHER" id="PTHR45527:SF1">
    <property type="entry name" value="FATTY ACID SYNTHASE"/>
    <property type="match status" value="1"/>
</dbReference>
<evidence type="ECO:0000256" key="3">
    <source>
        <dbReference type="ARBA" id="ARBA00022553"/>
    </source>
</evidence>
<dbReference type="InterPro" id="IPR045851">
    <property type="entry name" value="AMP-bd_C_sf"/>
</dbReference>
<dbReference type="InterPro" id="IPR036736">
    <property type="entry name" value="ACP-like_sf"/>
</dbReference>
<evidence type="ECO:0000256" key="2">
    <source>
        <dbReference type="ARBA" id="ARBA00022450"/>
    </source>
</evidence>
<protein>
    <submittedName>
        <fullName evidence="5">Amino acid adenylation domain-containing protein</fullName>
    </submittedName>
</protein>
<dbReference type="Pfam" id="PF00550">
    <property type="entry name" value="PP-binding"/>
    <property type="match status" value="1"/>
</dbReference>
<dbReference type="Pfam" id="PF00668">
    <property type="entry name" value="Condensation"/>
    <property type="match status" value="2"/>
</dbReference>
<reference evidence="5 6" key="1">
    <citation type="submission" date="2022-10" db="EMBL/GenBank/DDBJ databases">
        <title>The complete genomes of actinobacterial strains from the NBC collection.</title>
        <authorList>
            <person name="Joergensen T.S."/>
            <person name="Alvarez Arevalo M."/>
            <person name="Sterndorff E.B."/>
            <person name="Faurdal D."/>
            <person name="Vuksanovic O."/>
            <person name="Mourched A.-S."/>
            <person name="Charusanti P."/>
            <person name="Shaw S."/>
            <person name="Blin K."/>
            <person name="Weber T."/>
        </authorList>
    </citation>
    <scope>NUCLEOTIDE SEQUENCE [LARGE SCALE GENOMIC DNA]</scope>
    <source>
        <strain evidence="5 6">NBC_01247</strain>
    </source>
</reference>
<evidence type="ECO:0000256" key="1">
    <source>
        <dbReference type="ARBA" id="ARBA00001957"/>
    </source>
</evidence>
<dbReference type="InterPro" id="IPR020845">
    <property type="entry name" value="AMP-binding_CS"/>
</dbReference>
<dbReference type="Gene3D" id="3.30.559.10">
    <property type="entry name" value="Chloramphenicol acetyltransferase-like domain"/>
    <property type="match status" value="2"/>
</dbReference>
<dbReference type="Gene3D" id="1.10.1200.10">
    <property type="entry name" value="ACP-like"/>
    <property type="match status" value="1"/>
</dbReference>
<dbReference type="SUPFAM" id="SSF52777">
    <property type="entry name" value="CoA-dependent acyltransferases"/>
    <property type="match status" value="4"/>
</dbReference>
<dbReference type="PROSITE" id="PS50075">
    <property type="entry name" value="CARRIER"/>
    <property type="match status" value="1"/>
</dbReference>
<dbReference type="InterPro" id="IPR025110">
    <property type="entry name" value="AMP-bd_C"/>
</dbReference>
<dbReference type="InterPro" id="IPR009081">
    <property type="entry name" value="PP-bd_ACP"/>
</dbReference>
<dbReference type="Gene3D" id="3.40.50.12780">
    <property type="entry name" value="N-terminal domain of ligase-like"/>
    <property type="match status" value="1"/>
</dbReference>
<dbReference type="SUPFAM" id="SSF56801">
    <property type="entry name" value="Acetyl-CoA synthetase-like"/>
    <property type="match status" value="1"/>
</dbReference>
<dbReference type="Proteomes" id="UP001432014">
    <property type="component" value="Chromosome"/>
</dbReference>
<dbReference type="SUPFAM" id="SSF47336">
    <property type="entry name" value="ACP-like"/>
    <property type="match status" value="1"/>
</dbReference>
<dbReference type="PANTHER" id="PTHR45527">
    <property type="entry name" value="NONRIBOSOMAL PEPTIDE SYNTHETASE"/>
    <property type="match status" value="1"/>
</dbReference>
<dbReference type="Pfam" id="PF13193">
    <property type="entry name" value="AMP-binding_C"/>
    <property type="match status" value="1"/>
</dbReference>
<dbReference type="Gene3D" id="3.30.559.30">
    <property type="entry name" value="Nonribosomal peptide synthetase, condensation domain"/>
    <property type="match status" value="2"/>
</dbReference>
<dbReference type="InterPro" id="IPR006162">
    <property type="entry name" value="Ppantetheine_attach_site"/>
</dbReference>
<proteinExistence type="predicted"/>
<organism evidence="5 6">
    <name type="scientific">Kitasatospora herbaricolor</name>
    <dbReference type="NCBI Taxonomy" id="68217"/>
    <lineage>
        <taxon>Bacteria</taxon>
        <taxon>Bacillati</taxon>
        <taxon>Actinomycetota</taxon>
        <taxon>Actinomycetes</taxon>
        <taxon>Kitasatosporales</taxon>
        <taxon>Streptomycetaceae</taxon>
        <taxon>Kitasatospora</taxon>
    </lineage>
</organism>
<dbReference type="InterPro" id="IPR023213">
    <property type="entry name" value="CAT-like_dom_sf"/>
</dbReference>
<dbReference type="InterPro" id="IPR010071">
    <property type="entry name" value="AA_adenyl_dom"/>
</dbReference>
<gene>
    <name evidence="5" type="ORF">OG469_02450</name>
</gene>
<dbReference type="InterPro" id="IPR042099">
    <property type="entry name" value="ANL_N_sf"/>
</dbReference>
<dbReference type="Pfam" id="PF00501">
    <property type="entry name" value="AMP-binding"/>
    <property type="match status" value="1"/>
</dbReference>
<dbReference type="RefSeq" id="WP_329500986.1">
    <property type="nucleotide sequence ID" value="NZ_CP108460.1"/>
</dbReference>
<accession>A0ABZ1W0Z2</accession>
<dbReference type="EMBL" id="CP108482">
    <property type="protein sequence ID" value="WUS54468.1"/>
    <property type="molecule type" value="Genomic_DNA"/>
</dbReference>
<dbReference type="PROSITE" id="PS00455">
    <property type="entry name" value="AMP_BINDING"/>
    <property type="match status" value="1"/>
</dbReference>
<evidence type="ECO:0000313" key="5">
    <source>
        <dbReference type="EMBL" id="WUS54468.1"/>
    </source>
</evidence>
<sequence length="1483" mass="161646">MTSTEEPTRVAPVSGLQRGLWFLDRWNPGAATYNIPWVFEFTGALDLVRLQSALGALVARHEALRTTFALYEDGPRQHVHRPAVPFTVTDLRALDQRESARRTEELIAAEAATPFDLEQGPLLRVSVLRTGEQRATMAVVVHHIVWDGWSADVFERELAELYSAAVAGRAPELPVLTTQYADYAAEEQAQSFEEHLAHWKLQLDGAPGLLEIPGDRPRPADRSHHGATEPFALEPGTAARVKHLAEEEGVTPFMVMLAAFALLLHRWTGAEDMVIGTPVTTRNRPELENLVGYFVNLLPLRVRLARTMTFRDLLEHVQEVAFEGYAYLDVPFDQLVDRLAPDRSAQHAPLVQVVFGAHAEDAAPLRFGEALAERAVRSNATSKFDLTWSVFDSGELRGEAEYRTDLFDPATVRRMAADWQTLLTAALDHLDRPLRELGTPASAGRPTRIPQGRCLHQLFEDAADRHGERVALTDGARALTYAELDERANRLAHALTAAGVRRGDRVGLLLDRTADIVVSVLAVLKAGAAYVPVDPSAPAGRAATVFGDTGVTLVLTDLPDRVPEGPWLRHDLTARAAETAAMPATRPRAGARPGDTAYVIFTSGSTGRPKGVAIAHEHVSRLMAAGAEHFGFGPQDVWTLFHSYAFDWTVWEIWGALHHGARLVVVPYLTSRSPEEFAQLLDEEGVSHLCLTPSALRQLEPALRRRPRPLPALKQIMLGGEALDPAVVQRWLDLDPLPPARICNLYGITETTVHVTTFDIAGPGATGGFERSLIGEAMPHLDALVLDDWLRPCPEGVPGELYIGGGSLAHGYWQRPGLSAGRFVADPYAGVPGARMYRTGDVAKRLPGGGLEYVGRADFQVKLRGFRIELGEIEHALSAHPDVDACVVTVHDQRLAAYLTGRAPERVREFLARTLPDYMIPVSVTVLDTLPLTVNGKVDRAALPAPGAPATAGGRHVPPRTPAERAFADAWSRVLGVDGVGVHDDFFHLGGDSIRAVQLAGHLHEAGWTVSLRDVFGAPTVAELLPLARPVTAAAAADQPFALLDPEDRAALPPGLADAYPMVSMQLSMVFHMEIAGGTDSYHNVNSYRISAALDETAFRRAVTEVLDRHPVLRTGLDLSGYREPLQLVHGELPAPVEFADLRGTDTQDEAVRAVFEQHRSTPFDLMEPPLLRITVQRLADQVFQLTLSEHHAILDGWSFTSLLTELLERHAELAADPASPPAPAPRSAFRDFVTVEREAAADHDSLAYWRGKLAGVSGELWPGSSEVHEVPRTLERVLPEAPGQLRLVADAAGVPVKSVALAAHLRALRAITGRDRVTTGLAMNGRLERRGGTEVLGLFLNTVPLVGEPVDGDPLALVHAVHREELEMMPHRRVPFARLARLMADTRLDSQFGYLRFHALGTLSSARIVDARIGCEPTMRHEPNSFAFGASLIQDPVSDRVLLAVDHQRSVVSDRTATEFVDAYTAALAELAAAVTDGPDRA</sequence>
<keyword evidence="2" id="KW-0596">Phosphopantetheine</keyword>